<organism evidence="4 5">
    <name type="scientific">Tetracentron sinense</name>
    <name type="common">Spur-leaf</name>
    <dbReference type="NCBI Taxonomy" id="13715"/>
    <lineage>
        <taxon>Eukaryota</taxon>
        <taxon>Viridiplantae</taxon>
        <taxon>Streptophyta</taxon>
        <taxon>Embryophyta</taxon>
        <taxon>Tracheophyta</taxon>
        <taxon>Spermatophyta</taxon>
        <taxon>Magnoliopsida</taxon>
        <taxon>Trochodendrales</taxon>
        <taxon>Trochodendraceae</taxon>
        <taxon>Tetracentron</taxon>
    </lineage>
</organism>
<feature type="region of interest" description="Disordered" evidence="1">
    <location>
        <begin position="336"/>
        <end position="394"/>
    </location>
</feature>
<comment type="caution">
    <text evidence="4">The sequence shown here is derived from an EMBL/GenBank/DDBJ whole genome shotgun (WGS) entry which is preliminary data.</text>
</comment>
<dbReference type="EMBL" id="JABCRI010000011">
    <property type="protein sequence ID" value="KAF8398130.1"/>
    <property type="molecule type" value="Genomic_DNA"/>
</dbReference>
<sequence>MGKAEEEQSLSSAVIAEILEQNVENPCRIRKFVRFRCVLALLFGAAVFLSVIFWLPPFFHYRDRGDLDPDSQFRDYDIVASFKVSKPVSLLKANILELEIDIFGEISIPNTTVVVISLEPLAGSTTTKVVFGVVPDAKYSSVSSADLSLIRSSFVSLVIQQPSLHLTQSLFGVPFSFEVLKFPGGITVIPLQRAFLLQKVQILFNFTLNFSIDQIQENFNELKNQLKSGLHLTSYEGHHNDLNGLMADSSLLIWLTFFCGLQNLYVSLTNLQGSTLAPPTTVQASVLLAIGNLPPPLPRLKQLAQTITGSPARNLGLNNTVFGRVKQVHLSSVLQNSLHNGSSSGTSWSPSPAPLPHPHHRHHHHHHHPHHQHHDVHLAPSVAPTPEKSYEAKPPSGCRIGFTRKARQPHLVPTFAPMISPHHSAILPPHRHVNPPAPALHMLPASSPLPAVVFAHVQPPRNRKVDVEPPDTTPSVSPLPSSCESSVNDLNLMLQIYVILSS</sequence>
<feature type="domain" description="DUF7036" evidence="3">
    <location>
        <begin position="81"/>
        <end position="172"/>
    </location>
</feature>
<feature type="transmembrane region" description="Helical" evidence="2">
    <location>
        <begin position="38"/>
        <end position="59"/>
    </location>
</feature>
<feature type="compositionally biased region" description="Low complexity" evidence="1">
    <location>
        <begin position="341"/>
        <end position="350"/>
    </location>
</feature>
<keyword evidence="2" id="KW-0812">Transmembrane</keyword>
<dbReference type="Proteomes" id="UP000655225">
    <property type="component" value="Unassembled WGS sequence"/>
</dbReference>
<gene>
    <name evidence="4" type="ORF">HHK36_017056</name>
</gene>
<evidence type="ECO:0000256" key="1">
    <source>
        <dbReference type="SAM" id="MobiDB-lite"/>
    </source>
</evidence>
<dbReference type="OrthoDB" id="687571at2759"/>
<feature type="compositionally biased region" description="Basic residues" evidence="1">
    <location>
        <begin position="357"/>
        <end position="374"/>
    </location>
</feature>
<evidence type="ECO:0000259" key="3">
    <source>
        <dbReference type="Pfam" id="PF23041"/>
    </source>
</evidence>
<keyword evidence="2" id="KW-1133">Transmembrane helix</keyword>
<feature type="region of interest" description="Disordered" evidence="1">
    <location>
        <begin position="462"/>
        <end position="482"/>
    </location>
</feature>
<dbReference type="AlphaFoldDB" id="A0A834Z2F5"/>
<evidence type="ECO:0000313" key="4">
    <source>
        <dbReference type="EMBL" id="KAF8398130.1"/>
    </source>
</evidence>
<evidence type="ECO:0000313" key="5">
    <source>
        <dbReference type="Proteomes" id="UP000655225"/>
    </source>
</evidence>
<keyword evidence="2" id="KW-0472">Membrane</keyword>
<dbReference type="PANTHER" id="PTHR33826:SF2">
    <property type="entry name" value="HYDROXYPROLINE-RICH GLYCOPROTEIN FAMILY PROTEIN"/>
    <property type="match status" value="1"/>
</dbReference>
<name>A0A834Z2F5_TETSI</name>
<evidence type="ECO:0000256" key="2">
    <source>
        <dbReference type="SAM" id="Phobius"/>
    </source>
</evidence>
<feature type="domain" description="DUF7036" evidence="3">
    <location>
        <begin position="205"/>
        <end position="241"/>
    </location>
</feature>
<keyword evidence="5" id="KW-1185">Reference proteome</keyword>
<dbReference type="OMA" id="KESHFAP"/>
<feature type="domain" description="DUF7036" evidence="3">
    <location>
        <begin position="262"/>
        <end position="323"/>
    </location>
</feature>
<dbReference type="Pfam" id="PF23041">
    <property type="entry name" value="DUF7036"/>
    <property type="match status" value="3"/>
</dbReference>
<dbReference type="PANTHER" id="PTHR33826">
    <property type="entry name" value="F20B24.21"/>
    <property type="match status" value="1"/>
</dbReference>
<dbReference type="InterPro" id="IPR055464">
    <property type="entry name" value="DUF7036"/>
</dbReference>
<proteinExistence type="predicted"/>
<protein>
    <recommendedName>
        <fullName evidence="3">DUF7036 domain-containing protein</fullName>
    </recommendedName>
</protein>
<accession>A0A834Z2F5</accession>
<reference evidence="4 5" key="1">
    <citation type="submission" date="2020-04" db="EMBL/GenBank/DDBJ databases">
        <title>Plant Genome Project.</title>
        <authorList>
            <person name="Zhang R.-G."/>
        </authorList>
    </citation>
    <scope>NUCLEOTIDE SEQUENCE [LARGE SCALE GENOMIC DNA]</scope>
    <source>
        <strain evidence="4">YNK0</strain>
        <tissue evidence="4">Leaf</tissue>
    </source>
</reference>